<dbReference type="InterPro" id="IPR050441">
    <property type="entry name" value="RBM"/>
</dbReference>
<dbReference type="InterPro" id="IPR000504">
    <property type="entry name" value="RRM_dom"/>
</dbReference>
<evidence type="ECO:0000313" key="4">
    <source>
        <dbReference type="Proteomes" id="UP000738325"/>
    </source>
</evidence>
<dbReference type="GO" id="GO:0003723">
    <property type="term" value="F:RNA binding"/>
    <property type="evidence" value="ECO:0007669"/>
    <property type="project" value="UniProtKB-UniRule"/>
</dbReference>
<dbReference type="Gene3D" id="3.30.70.330">
    <property type="match status" value="1"/>
</dbReference>
<dbReference type="SUPFAM" id="SSF54928">
    <property type="entry name" value="RNA-binding domain, RBD"/>
    <property type="match status" value="1"/>
</dbReference>
<proteinExistence type="predicted"/>
<organism evidence="3 4">
    <name type="scientific">Dissophora globulifera</name>
    <dbReference type="NCBI Taxonomy" id="979702"/>
    <lineage>
        <taxon>Eukaryota</taxon>
        <taxon>Fungi</taxon>
        <taxon>Fungi incertae sedis</taxon>
        <taxon>Mucoromycota</taxon>
        <taxon>Mortierellomycotina</taxon>
        <taxon>Mortierellomycetes</taxon>
        <taxon>Mortierellales</taxon>
        <taxon>Mortierellaceae</taxon>
        <taxon>Dissophora</taxon>
    </lineage>
</organism>
<sequence length="278" mass="30375">MPRERNDNAVSLHVSGFKDNTRPSDLASLFEPHGRIADVYIPKDYYSGLPRGFAYIQYQDEEDARRVFESGEQFSLDGRKLDIQYAQGRRKTPNQMRGNIGLTCVTVTIDKGDAENAAALDRLIATVPAGASRVRARALVRLAVVVVTAGAQSVVGGLVREHHPAVVLPRRDAAARHRQSDVVLAPALHVDAASPGIATVARLRARALPPLVEAVEADGNLPALSGREDLDRRLATVVADMMRGCLLRLIRVRSKERSQNSASWESTKKESALILPYV</sequence>
<evidence type="ECO:0000256" key="1">
    <source>
        <dbReference type="PROSITE-ProRule" id="PRU00176"/>
    </source>
</evidence>
<dbReference type="PANTHER" id="PTHR48034">
    <property type="entry name" value="TRANSFORMER-2 SEX-DETERMINING PROTEIN-RELATED"/>
    <property type="match status" value="1"/>
</dbReference>
<feature type="domain" description="RRM" evidence="2">
    <location>
        <begin position="10"/>
        <end position="88"/>
    </location>
</feature>
<keyword evidence="4" id="KW-1185">Reference proteome</keyword>
<dbReference type="Proteomes" id="UP000738325">
    <property type="component" value="Unassembled WGS sequence"/>
</dbReference>
<keyword evidence="1" id="KW-0694">RNA-binding</keyword>
<reference evidence="3" key="1">
    <citation type="journal article" date="2020" name="Fungal Divers.">
        <title>Resolving the Mortierellaceae phylogeny through synthesis of multi-gene phylogenetics and phylogenomics.</title>
        <authorList>
            <person name="Vandepol N."/>
            <person name="Liber J."/>
            <person name="Desiro A."/>
            <person name="Na H."/>
            <person name="Kennedy M."/>
            <person name="Barry K."/>
            <person name="Grigoriev I.V."/>
            <person name="Miller A.N."/>
            <person name="O'Donnell K."/>
            <person name="Stajich J.E."/>
            <person name="Bonito G."/>
        </authorList>
    </citation>
    <scope>NUCLEOTIDE SEQUENCE</scope>
    <source>
        <strain evidence="3">REB-010B</strain>
    </source>
</reference>
<dbReference type="SMART" id="SM00360">
    <property type="entry name" value="RRM"/>
    <property type="match status" value="1"/>
</dbReference>
<dbReference type="InterPro" id="IPR012677">
    <property type="entry name" value="Nucleotide-bd_a/b_plait_sf"/>
</dbReference>
<dbReference type="Pfam" id="PF00076">
    <property type="entry name" value="RRM_1"/>
    <property type="match status" value="1"/>
</dbReference>
<gene>
    <name evidence="3" type="primary">SCL25A</name>
    <name evidence="3" type="ORF">BGZ99_009219</name>
</gene>
<dbReference type="AlphaFoldDB" id="A0A9P6R7H7"/>
<comment type="caution">
    <text evidence="3">The sequence shown here is derived from an EMBL/GenBank/DDBJ whole genome shotgun (WGS) entry which is preliminary data.</text>
</comment>
<evidence type="ECO:0000259" key="2">
    <source>
        <dbReference type="PROSITE" id="PS50102"/>
    </source>
</evidence>
<dbReference type="OrthoDB" id="439808at2759"/>
<dbReference type="EMBL" id="JAAAIP010000768">
    <property type="protein sequence ID" value="KAG0312874.1"/>
    <property type="molecule type" value="Genomic_DNA"/>
</dbReference>
<dbReference type="PROSITE" id="PS50102">
    <property type="entry name" value="RRM"/>
    <property type="match status" value="1"/>
</dbReference>
<evidence type="ECO:0000313" key="3">
    <source>
        <dbReference type="EMBL" id="KAG0312874.1"/>
    </source>
</evidence>
<dbReference type="InterPro" id="IPR035979">
    <property type="entry name" value="RBD_domain_sf"/>
</dbReference>
<name>A0A9P6R7H7_9FUNG</name>
<accession>A0A9P6R7H7</accession>
<protein>
    <submittedName>
        <fullName evidence="3">Arginine/serine-rich splicing factor scl25a transcript I</fullName>
    </submittedName>
</protein>